<gene>
    <name evidence="2" type="ORF">PG994_002923</name>
</gene>
<name>A0ABR1W9D6_9PEZI</name>
<organism evidence="2 3">
    <name type="scientific">Apiospora phragmitis</name>
    <dbReference type="NCBI Taxonomy" id="2905665"/>
    <lineage>
        <taxon>Eukaryota</taxon>
        <taxon>Fungi</taxon>
        <taxon>Dikarya</taxon>
        <taxon>Ascomycota</taxon>
        <taxon>Pezizomycotina</taxon>
        <taxon>Sordariomycetes</taxon>
        <taxon>Xylariomycetidae</taxon>
        <taxon>Amphisphaeriales</taxon>
        <taxon>Apiosporaceae</taxon>
        <taxon>Apiospora</taxon>
    </lineage>
</organism>
<dbReference type="InterPro" id="IPR000504">
    <property type="entry name" value="RRM_dom"/>
</dbReference>
<comment type="caution">
    <text evidence="2">The sequence shown here is derived from an EMBL/GenBank/DDBJ whole genome shotgun (WGS) entry which is preliminary data.</text>
</comment>
<dbReference type="RefSeq" id="XP_066720187.1">
    <property type="nucleotide sequence ID" value="XM_066854332.1"/>
</dbReference>
<reference evidence="2 3" key="1">
    <citation type="submission" date="2023-01" db="EMBL/GenBank/DDBJ databases">
        <title>Analysis of 21 Apiospora genomes using comparative genomics revels a genus with tremendous synthesis potential of carbohydrate active enzymes and secondary metabolites.</title>
        <authorList>
            <person name="Sorensen T."/>
        </authorList>
    </citation>
    <scope>NUCLEOTIDE SEQUENCE [LARGE SCALE GENOMIC DNA]</scope>
    <source>
        <strain evidence="2 3">CBS 135458</strain>
    </source>
</reference>
<keyword evidence="3" id="KW-1185">Reference proteome</keyword>
<feature type="domain" description="RRM" evidence="1">
    <location>
        <begin position="393"/>
        <end position="441"/>
    </location>
</feature>
<evidence type="ECO:0000313" key="3">
    <source>
        <dbReference type="Proteomes" id="UP001480595"/>
    </source>
</evidence>
<dbReference type="Pfam" id="PF00076">
    <property type="entry name" value="RRM_1"/>
    <property type="match status" value="1"/>
</dbReference>
<proteinExistence type="predicted"/>
<accession>A0ABR1W9D6</accession>
<evidence type="ECO:0000259" key="1">
    <source>
        <dbReference type="Pfam" id="PF00076"/>
    </source>
</evidence>
<dbReference type="GeneID" id="92087395"/>
<dbReference type="InterPro" id="IPR035979">
    <property type="entry name" value="RBD_domain_sf"/>
</dbReference>
<evidence type="ECO:0000313" key="2">
    <source>
        <dbReference type="EMBL" id="KAK8079116.1"/>
    </source>
</evidence>
<dbReference type="EMBL" id="JAQQWL010000003">
    <property type="protein sequence ID" value="KAK8079116.1"/>
    <property type="molecule type" value="Genomic_DNA"/>
</dbReference>
<dbReference type="InterPro" id="IPR012677">
    <property type="entry name" value="Nucleotide-bd_a/b_plait_sf"/>
</dbReference>
<dbReference type="Proteomes" id="UP001480595">
    <property type="component" value="Unassembled WGS sequence"/>
</dbReference>
<dbReference type="SUPFAM" id="SSF54928">
    <property type="entry name" value="RNA-binding domain, RBD"/>
    <property type="match status" value="1"/>
</dbReference>
<dbReference type="Gene3D" id="3.30.70.330">
    <property type="match status" value="1"/>
</dbReference>
<sequence length="519" mass="59055">MPAIRTEEKKNAETKANTGIGLASGSLLNLPASYVISGEIVPKTGRFICKVPKPDGVFCRDRRYQWERGHLFPCSTASPPPPAHAWVRALTLAEYRIAEYYVNDRLNTMFTTYFNRMTDGKETIPLNEKDIHEINDTFVVKLHRAYIHEINDTFVAYKNSNIRERKFPERAFGILIALHCQARAWEMFEPEVDEALARCVATAAMYVFGRLNIRGEVFERTSFGDEDLSLFHFPANWDTCSTPAGYLLGINNTCFRFGRMEVRRQTSSSLSPQWMGVRQECRLNKSSSSSSCAAPTTRSGLRASNTCGGVHEFDSVSETIRRDKKNMPYAFCQYTTGHLGKYLCGQNRRRSKGGQQLRCCLLPGPAQPPWSAALKRRRHDRQGDWPDAGVTDKFGQWEAVFVKIRRDKKNMPYAFCQYTNDWDASKAMANGAGTIFQSRPCRVEMELSFSATMLAEESPWMRQGPRAALAENSPSRRPRETFILRNYAGGRVTLEDAQKLLEQNDAIGKLEEIRRKRIQ</sequence>
<protein>
    <recommendedName>
        <fullName evidence="1">RRM domain-containing protein</fullName>
    </recommendedName>
</protein>